<dbReference type="EMBL" id="JAIWYP010000009">
    <property type="protein sequence ID" value="KAH3779149.1"/>
    <property type="molecule type" value="Genomic_DNA"/>
</dbReference>
<proteinExistence type="predicted"/>
<evidence type="ECO:0000313" key="2">
    <source>
        <dbReference type="Proteomes" id="UP000828390"/>
    </source>
</evidence>
<dbReference type="Proteomes" id="UP000828390">
    <property type="component" value="Unassembled WGS sequence"/>
</dbReference>
<keyword evidence="2" id="KW-1185">Reference proteome</keyword>
<organism evidence="1 2">
    <name type="scientific">Dreissena polymorpha</name>
    <name type="common">Zebra mussel</name>
    <name type="synonym">Mytilus polymorpha</name>
    <dbReference type="NCBI Taxonomy" id="45954"/>
    <lineage>
        <taxon>Eukaryota</taxon>
        <taxon>Metazoa</taxon>
        <taxon>Spiralia</taxon>
        <taxon>Lophotrochozoa</taxon>
        <taxon>Mollusca</taxon>
        <taxon>Bivalvia</taxon>
        <taxon>Autobranchia</taxon>
        <taxon>Heteroconchia</taxon>
        <taxon>Euheterodonta</taxon>
        <taxon>Imparidentia</taxon>
        <taxon>Neoheterodontei</taxon>
        <taxon>Myida</taxon>
        <taxon>Dreissenoidea</taxon>
        <taxon>Dreissenidae</taxon>
        <taxon>Dreissena</taxon>
    </lineage>
</organism>
<evidence type="ECO:0000313" key="1">
    <source>
        <dbReference type="EMBL" id="KAH3779149.1"/>
    </source>
</evidence>
<reference evidence="1" key="1">
    <citation type="journal article" date="2019" name="bioRxiv">
        <title>The Genome of the Zebra Mussel, Dreissena polymorpha: A Resource for Invasive Species Research.</title>
        <authorList>
            <person name="McCartney M.A."/>
            <person name="Auch B."/>
            <person name="Kono T."/>
            <person name="Mallez S."/>
            <person name="Zhang Y."/>
            <person name="Obille A."/>
            <person name="Becker A."/>
            <person name="Abrahante J.E."/>
            <person name="Garbe J."/>
            <person name="Badalamenti J.P."/>
            <person name="Herman A."/>
            <person name="Mangelson H."/>
            <person name="Liachko I."/>
            <person name="Sullivan S."/>
            <person name="Sone E.D."/>
            <person name="Koren S."/>
            <person name="Silverstein K.A.T."/>
            <person name="Beckman K.B."/>
            <person name="Gohl D.M."/>
        </authorList>
    </citation>
    <scope>NUCLEOTIDE SEQUENCE</scope>
    <source>
        <strain evidence="1">Duluth1</strain>
        <tissue evidence="1">Whole animal</tissue>
    </source>
</reference>
<protein>
    <submittedName>
        <fullName evidence="1">Uncharacterized protein</fullName>
    </submittedName>
</protein>
<comment type="caution">
    <text evidence="1">The sequence shown here is derived from an EMBL/GenBank/DDBJ whole genome shotgun (WGS) entry which is preliminary data.</text>
</comment>
<reference evidence="1" key="2">
    <citation type="submission" date="2020-11" db="EMBL/GenBank/DDBJ databases">
        <authorList>
            <person name="McCartney M.A."/>
            <person name="Auch B."/>
            <person name="Kono T."/>
            <person name="Mallez S."/>
            <person name="Becker A."/>
            <person name="Gohl D.M."/>
            <person name="Silverstein K.A.T."/>
            <person name="Koren S."/>
            <person name="Bechman K.B."/>
            <person name="Herman A."/>
            <person name="Abrahante J.E."/>
            <person name="Garbe J."/>
        </authorList>
    </citation>
    <scope>NUCLEOTIDE SEQUENCE</scope>
    <source>
        <strain evidence="1">Duluth1</strain>
        <tissue evidence="1">Whole animal</tissue>
    </source>
</reference>
<dbReference type="AlphaFoldDB" id="A0A9D4INB9"/>
<gene>
    <name evidence="1" type="ORF">DPMN_180628</name>
</gene>
<accession>A0A9D4INB9</accession>
<sequence>MVYLSAAYVPILRADFPSKNGKSRADAEAACNSTIDQNPIVQQCVLRAGLDFAPENGNCVEDFKADYINCCYRLLIYKAVTICLLIIEMM</sequence>
<name>A0A9D4INB9_DREPO</name>